<dbReference type="RefSeq" id="XP_007364846.1">
    <property type="nucleotide sequence ID" value="XM_007364784.1"/>
</dbReference>
<dbReference type="HOGENOM" id="CLU_1578484_0_0_1"/>
<dbReference type="EMBL" id="JH719406">
    <property type="protein sequence ID" value="EJF62134.1"/>
    <property type="molecule type" value="Genomic_DNA"/>
</dbReference>
<dbReference type="AlphaFoldDB" id="R7T128"/>
<dbReference type="GeneID" id="18838934"/>
<evidence type="ECO:0000313" key="3">
    <source>
        <dbReference type="Proteomes" id="UP000053319"/>
    </source>
</evidence>
<feature type="region of interest" description="Disordered" evidence="1">
    <location>
        <begin position="1"/>
        <end position="169"/>
    </location>
</feature>
<feature type="compositionally biased region" description="Pro residues" evidence="1">
    <location>
        <begin position="59"/>
        <end position="68"/>
    </location>
</feature>
<evidence type="ECO:0000256" key="1">
    <source>
        <dbReference type="SAM" id="MobiDB-lite"/>
    </source>
</evidence>
<dbReference type="KEGG" id="dsq:DICSQDRAFT_169163"/>
<feature type="compositionally biased region" description="Pro residues" evidence="1">
    <location>
        <begin position="144"/>
        <end position="159"/>
    </location>
</feature>
<dbReference type="Proteomes" id="UP000053319">
    <property type="component" value="Unassembled WGS sequence"/>
</dbReference>
<evidence type="ECO:0000313" key="2">
    <source>
        <dbReference type="EMBL" id="EJF62134.1"/>
    </source>
</evidence>
<gene>
    <name evidence="2" type="ORF">DICSQDRAFT_169163</name>
</gene>
<proteinExistence type="predicted"/>
<name>R7T128_DICSQ</name>
<feature type="compositionally biased region" description="Pro residues" evidence="1">
    <location>
        <begin position="118"/>
        <end position="134"/>
    </location>
</feature>
<reference evidence="2 3" key="1">
    <citation type="journal article" date="2012" name="Science">
        <title>The Paleozoic origin of enzymatic lignin decomposition reconstructed from 31 fungal genomes.</title>
        <authorList>
            <person name="Floudas D."/>
            <person name="Binder M."/>
            <person name="Riley R."/>
            <person name="Barry K."/>
            <person name="Blanchette R.A."/>
            <person name="Henrissat B."/>
            <person name="Martinez A.T."/>
            <person name="Otillar R."/>
            <person name="Spatafora J.W."/>
            <person name="Yadav J.S."/>
            <person name="Aerts A."/>
            <person name="Benoit I."/>
            <person name="Boyd A."/>
            <person name="Carlson A."/>
            <person name="Copeland A."/>
            <person name="Coutinho P.M."/>
            <person name="de Vries R.P."/>
            <person name="Ferreira P."/>
            <person name="Findley K."/>
            <person name="Foster B."/>
            <person name="Gaskell J."/>
            <person name="Glotzer D."/>
            <person name="Gorecki P."/>
            <person name="Heitman J."/>
            <person name="Hesse C."/>
            <person name="Hori C."/>
            <person name="Igarashi K."/>
            <person name="Jurgens J.A."/>
            <person name="Kallen N."/>
            <person name="Kersten P."/>
            <person name="Kohler A."/>
            <person name="Kuees U."/>
            <person name="Kumar T.K.A."/>
            <person name="Kuo A."/>
            <person name="LaButti K."/>
            <person name="Larrondo L.F."/>
            <person name="Lindquist E."/>
            <person name="Ling A."/>
            <person name="Lombard V."/>
            <person name="Lucas S."/>
            <person name="Lundell T."/>
            <person name="Martin R."/>
            <person name="McLaughlin D.J."/>
            <person name="Morgenstern I."/>
            <person name="Morin E."/>
            <person name="Murat C."/>
            <person name="Nagy L.G."/>
            <person name="Nolan M."/>
            <person name="Ohm R.A."/>
            <person name="Patyshakuliyeva A."/>
            <person name="Rokas A."/>
            <person name="Ruiz-Duenas F.J."/>
            <person name="Sabat G."/>
            <person name="Salamov A."/>
            <person name="Samejima M."/>
            <person name="Schmutz J."/>
            <person name="Slot J.C."/>
            <person name="St John F."/>
            <person name="Stenlid J."/>
            <person name="Sun H."/>
            <person name="Sun S."/>
            <person name="Syed K."/>
            <person name="Tsang A."/>
            <person name="Wiebenga A."/>
            <person name="Young D."/>
            <person name="Pisabarro A."/>
            <person name="Eastwood D.C."/>
            <person name="Martin F."/>
            <person name="Cullen D."/>
            <person name="Grigoriev I.V."/>
            <person name="Hibbett D.S."/>
        </authorList>
    </citation>
    <scope>NUCLEOTIDE SEQUENCE [LARGE SCALE GENOMIC DNA]</scope>
    <source>
        <strain evidence="2 3">LYAD-421 SS1</strain>
    </source>
</reference>
<sequence length="169" mass="17935">MAASAGARSPRRRTQSRRSSPAGKLWSSSSPSPSQPSRPTSECRLRQPRPTCSDVPGAPCRPSPPLPYNPRQSTILGPASRRHVSPPIAPAFALPEAVSTEMKDDHRSTLQLGSSFSPPVPSPPPPPVPAPAAPRPALGHPTPLTQPCPALRPTPPPRPPRQRPQGRVL</sequence>
<feature type="compositionally biased region" description="Low complexity" evidence="1">
    <location>
        <begin position="17"/>
        <end position="40"/>
    </location>
</feature>
<protein>
    <submittedName>
        <fullName evidence="2">Uncharacterized protein</fullName>
    </submittedName>
</protein>
<accession>R7T128</accession>
<organism evidence="2 3">
    <name type="scientific">Dichomitus squalens (strain LYAD-421)</name>
    <name type="common">Western red white-rot fungus</name>
    <dbReference type="NCBI Taxonomy" id="732165"/>
    <lineage>
        <taxon>Eukaryota</taxon>
        <taxon>Fungi</taxon>
        <taxon>Dikarya</taxon>
        <taxon>Basidiomycota</taxon>
        <taxon>Agaricomycotina</taxon>
        <taxon>Agaricomycetes</taxon>
        <taxon>Polyporales</taxon>
        <taxon>Polyporaceae</taxon>
        <taxon>Dichomitus</taxon>
    </lineage>
</organism>